<sequence>MINKQKIPHRSIISTERNSDSLNLKTKNPDKYPIRILVKRSIYLKLKTEIKSLSIYSYLISISDEVGPTIFHSPQNPPTFPFALLRAINKYIFNKKTEMSRQRKRIHKEENKKS</sequence>
<name>A0A5D2LQA1_GOSTO</name>
<evidence type="ECO:0000313" key="1">
    <source>
        <dbReference type="EMBL" id="TYH81651.1"/>
    </source>
</evidence>
<protein>
    <submittedName>
        <fullName evidence="1">Uncharacterized protein</fullName>
    </submittedName>
</protein>
<dbReference type="EMBL" id="CM017624">
    <property type="protein sequence ID" value="TYH81651.1"/>
    <property type="molecule type" value="Genomic_DNA"/>
</dbReference>
<dbReference type="AlphaFoldDB" id="A0A5D2LQA1"/>
<proteinExistence type="predicted"/>
<gene>
    <name evidence="1" type="ORF">ES332_D02G000400v1</name>
</gene>
<reference evidence="1 2" key="1">
    <citation type="submission" date="2019-07" db="EMBL/GenBank/DDBJ databases">
        <title>WGS assembly of Gossypium tomentosum.</title>
        <authorList>
            <person name="Chen Z.J."/>
            <person name="Sreedasyam A."/>
            <person name="Ando A."/>
            <person name="Song Q."/>
            <person name="De L."/>
            <person name="Hulse-Kemp A."/>
            <person name="Ding M."/>
            <person name="Ye W."/>
            <person name="Kirkbride R."/>
            <person name="Jenkins J."/>
            <person name="Plott C."/>
            <person name="Lovell J."/>
            <person name="Lin Y.-M."/>
            <person name="Vaughn R."/>
            <person name="Liu B."/>
            <person name="Li W."/>
            <person name="Simpson S."/>
            <person name="Scheffler B."/>
            <person name="Saski C."/>
            <person name="Grover C."/>
            <person name="Hu G."/>
            <person name="Conover J."/>
            <person name="Carlson J."/>
            <person name="Shu S."/>
            <person name="Boston L."/>
            <person name="Williams M."/>
            <person name="Peterson D."/>
            <person name="Mcgee K."/>
            <person name="Jones D."/>
            <person name="Wendel J."/>
            <person name="Stelly D."/>
            <person name="Grimwood J."/>
            <person name="Schmutz J."/>
        </authorList>
    </citation>
    <scope>NUCLEOTIDE SEQUENCE [LARGE SCALE GENOMIC DNA]</scope>
    <source>
        <strain evidence="1">7179.01</strain>
    </source>
</reference>
<accession>A0A5D2LQA1</accession>
<evidence type="ECO:0000313" key="2">
    <source>
        <dbReference type="Proteomes" id="UP000322667"/>
    </source>
</evidence>
<organism evidence="1 2">
    <name type="scientific">Gossypium tomentosum</name>
    <name type="common">Hawaiian cotton</name>
    <name type="synonym">Gossypium sandvicense</name>
    <dbReference type="NCBI Taxonomy" id="34277"/>
    <lineage>
        <taxon>Eukaryota</taxon>
        <taxon>Viridiplantae</taxon>
        <taxon>Streptophyta</taxon>
        <taxon>Embryophyta</taxon>
        <taxon>Tracheophyta</taxon>
        <taxon>Spermatophyta</taxon>
        <taxon>Magnoliopsida</taxon>
        <taxon>eudicotyledons</taxon>
        <taxon>Gunneridae</taxon>
        <taxon>Pentapetalae</taxon>
        <taxon>rosids</taxon>
        <taxon>malvids</taxon>
        <taxon>Malvales</taxon>
        <taxon>Malvaceae</taxon>
        <taxon>Malvoideae</taxon>
        <taxon>Gossypium</taxon>
    </lineage>
</organism>
<keyword evidence="2" id="KW-1185">Reference proteome</keyword>
<dbReference type="Proteomes" id="UP000322667">
    <property type="component" value="Chromosome D02"/>
</dbReference>